<evidence type="ECO:0000256" key="1">
    <source>
        <dbReference type="ARBA" id="ARBA00004127"/>
    </source>
</evidence>
<evidence type="ECO:0000256" key="5">
    <source>
        <dbReference type="ARBA" id="ARBA00023136"/>
    </source>
</evidence>
<comment type="similarity">
    <text evidence="2">Belongs to the major facilitator superfamily. Nitrate/nitrite porter (TC 2.A.1.8) family.</text>
</comment>
<dbReference type="OrthoDB" id="434240at2759"/>
<organism evidence="7 8">
    <name type="scientific">Carex littledalei</name>
    <dbReference type="NCBI Taxonomy" id="544730"/>
    <lineage>
        <taxon>Eukaryota</taxon>
        <taxon>Viridiplantae</taxon>
        <taxon>Streptophyta</taxon>
        <taxon>Embryophyta</taxon>
        <taxon>Tracheophyta</taxon>
        <taxon>Spermatophyta</taxon>
        <taxon>Magnoliopsida</taxon>
        <taxon>Liliopsida</taxon>
        <taxon>Poales</taxon>
        <taxon>Cyperaceae</taxon>
        <taxon>Cyperoideae</taxon>
        <taxon>Cariceae</taxon>
        <taxon>Carex</taxon>
        <taxon>Carex subgen. Euthyceras</taxon>
    </lineage>
</organism>
<gene>
    <name evidence="7" type="ORF">FCM35_KLT21301</name>
</gene>
<dbReference type="InterPro" id="IPR011701">
    <property type="entry name" value="MFS"/>
</dbReference>
<sequence length="304" mass="33158">MADVVATNKVSSLEVEQQPDVAQFKMPVDSDHKATEFWLFSFAKPHMRAFHLSWFSFFCCFVSSFATPPLVTVIRDNLSLTTTDVGNAGIASVAGAVFARVAMGTACDLVGPRLASASLILLTTPVVYCTSIIESATGFLLVRFFTGFSLATFVSTQFWMSSMFSPPKVGLANGVAGGWGNMGGGATQLIMPLVYDLIRKIGSTNFIAWRIAFFIPGLMQTFSAFAVLMLGQDMPDGNYNKLHKAGEKHKDNFAQERLLSNRPKAFSPILGYSSMTCFKAERGGRLKEVGLVREDTHLGQVIQF</sequence>
<dbReference type="InterPro" id="IPR036259">
    <property type="entry name" value="MFS_trans_sf"/>
</dbReference>
<dbReference type="FunFam" id="1.20.1250.20:FF:000198">
    <property type="entry name" value="High affinity nitrate transporter 2.5"/>
    <property type="match status" value="1"/>
</dbReference>
<feature type="transmembrane region" description="Helical" evidence="6">
    <location>
        <begin position="114"/>
        <end position="133"/>
    </location>
</feature>
<reference evidence="7" key="1">
    <citation type="submission" date="2020-01" db="EMBL/GenBank/DDBJ databases">
        <title>Genome sequence of Kobresia littledalei, the first chromosome-level genome in the family Cyperaceae.</title>
        <authorList>
            <person name="Qu G."/>
        </authorList>
    </citation>
    <scope>NUCLEOTIDE SEQUENCE</scope>
    <source>
        <strain evidence="7">C.B.Clarke</strain>
        <tissue evidence="7">Leaf</tissue>
    </source>
</reference>
<evidence type="ECO:0000256" key="4">
    <source>
        <dbReference type="ARBA" id="ARBA00022989"/>
    </source>
</evidence>
<feature type="transmembrane region" description="Helical" evidence="6">
    <location>
        <begin position="139"/>
        <end position="159"/>
    </location>
</feature>
<dbReference type="InterPro" id="IPR044772">
    <property type="entry name" value="NO3_transporter"/>
</dbReference>
<dbReference type="EMBL" id="SWLB01000009">
    <property type="protein sequence ID" value="KAF3334697.1"/>
    <property type="molecule type" value="Genomic_DNA"/>
</dbReference>
<evidence type="ECO:0000256" key="6">
    <source>
        <dbReference type="SAM" id="Phobius"/>
    </source>
</evidence>
<dbReference type="GO" id="GO:0015112">
    <property type="term" value="F:nitrate transmembrane transporter activity"/>
    <property type="evidence" value="ECO:0007669"/>
    <property type="project" value="InterPro"/>
</dbReference>
<dbReference type="Proteomes" id="UP000623129">
    <property type="component" value="Unassembled WGS sequence"/>
</dbReference>
<dbReference type="GO" id="GO:0012505">
    <property type="term" value="C:endomembrane system"/>
    <property type="evidence" value="ECO:0007669"/>
    <property type="project" value="UniProtKB-SubCell"/>
</dbReference>
<dbReference type="Pfam" id="PF07690">
    <property type="entry name" value="MFS_1"/>
    <property type="match status" value="1"/>
</dbReference>
<dbReference type="PANTHER" id="PTHR23515">
    <property type="entry name" value="HIGH-AFFINITY NITRATE TRANSPORTER 2.3"/>
    <property type="match status" value="1"/>
</dbReference>
<dbReference type="SUPFAM" id="SSF103473">
    <property type="entry name" value="MFS general substrate transporter"/>
    <property type="match status" value="1"/>
</dbReference>
<protein>
    <submittedName>
        <fullName evidence="7">High-affinity nitrate transporter 2.3-like protein</fullName>
    </submittedName>
</protein>
<feature type="transmembrane region" description="Helical" evidence="6">
    <location>
        <begin position="52"/>
        <end position="73"/>
    </location>
</feature>
<feature type="transmembrane region" description="Helical" evidence="6">
    <location>
        <begin position="207"/>
        <end position="231"/>
    </location>
</feature>
<keyword evidence="3 6" id="KW-0812">Transmembrane</keyword>
<comment type="subcellular location">
    <subcellularLocation>
        <location evidence="1">Endomembrane system</location>
        <topology evidence="1">Multi-pass membrane protein</topology>
    </subcellularLocation>
</comment>
<evidence type="ECO:0000256" key="3">
    <source>
        <dbReference type="ARBA" id="ARBA00022692"/>
    </source>
</evidence>
<feature type="transmembrane region" description="Helical" evidence="6">
    <location>
        <begin position="171"/>
        <end position="195"/>
    </location>
</feature>
<dbReference type="Gene3D" id="1.20.1250.20">
    <property type="entry name" value="MFS general substrate transporter like domains"/>
    <property type="match status" value="1"/>
</dbReference>
<evidence type="ECO:0000256" key="2">
    <source>
        <dbReference type="ARBA" id="ARBA00008432"/>
    </source>
</evidence>
<evidence type="ECO:0000313" key="8">
    <source>
        <dbReference type="Proteomes" id="UP000623129"/>
    </source>
</evidence>
<name>A0A833R5X8_9POAL</name>
<keyword evidence="5 6" id="KW-0472">Membrane</keyword>
<proteinExistence type="inferred from homology"/>
<keyword evidence="4 6" id="KW-1133">Transmembrane helix</keyword>
<evidence type="ECO:0000313" key="7">
    <source>
        <dbReference type="EMBL" id="KAF3334697.1"/>
    </source>
</evidence>
<accession>A0A833R5X8</accession>
<dbReference type="AlphaFoldDB" id="A0A833R5X8"/>
<comment type="caution">
    <text evidence="7">The sequence shown here is derived from an EMBL/GenBank/DDBJ whole genome shotgun (WGS) entry which is preliminary data.</text>
</comment>
<keyword evidence="8" id="KW-1185">Reference proteome</keyword>